<evidence type="ECO:0000256" key="4">
    <source>
        <dbReference type="ARBA" id="ARBA00023274"/>
    </source>
</evidence>
<accession>I0I2M2</accession>
<comment type="subunit">
    <text evidence="5">Part of the 50S ribosomal subunit; part of the 5S rRNA/L5/L18/L25 subcomplex. Contacts the 5S rRNA. Binds to the 5S rRNA independently of L5 and L18.</text>
</comment>
<dbReference type="KEGG" id="cap:CLDAP_14700"/>
<dbReference type="AlphaFoldDB" id="I0I2M2"/>
<dbReference type="HOGENOM" id="CLU_075939_2_1_0"/>
<evidence type="ECO:0000256" key="2">
    <source>
        <dbReference type="ARBA" id="ARBA00022884"/>
    </source>
</evidence>
<proteinExistence type="inferred from homology"/>
<evidence type="ECO:0000313" key="9">
    <source>
        <dbReference type="EMBL" id="BAL99509.1"/>
    </source>
</evidence>
<dbReference type="Pfam" id="PF01386">
    <property type="entry name" value="Ribosomal_L25p"/>
    <property type="match status" value="1"/>
</dbReference>
<dbReference type="STRING" id="926550.CLDAP_14700"/>
<dbReference type="Pfam" id="PF14693">
    <property type="entry name" value="Ribosomal_TL5_C"/>
    <property type="match status" value="1"/>
</dbReference>
<dbReference type="InterPro" id="IPR029751">
    <property type="entry name" value="Ribosomal_L25_dom"/>
</dbReference>
<name>I0I2M2_CALAS</name>
<organism evidence="9 10">
    <name type="scientific">Caldilinea aerophila (strain DSM 14535 / JCM 11387 / NBRC 104270 / STL-6-O1)</name>
    <dbReference type="NCBI Taxonomy" id="926550"/>
    <lineage>
        <taxon>Bacteria</taxon>
        <taxon>Bacillati</taxon>
        <taxon>Chloroflexota</taxon>
        <taxon>Caldilineae</taxon>
        <taxon>Caldilineales</taxon>
        <taxon>Caldilineaceae</taxon>
        <taxon>Caldilinea</taxon>
    </lineage>
</organism>
<keyword evidence="1 5" id="KW-0699">rRNA-binding</keyword>
<evidence type="ECO:0000256" key="3">
    <source>
        <dbReference type="ARBA" id="ARBA00022980"/>
    </source>
</evidence>
<dbReference type="InterPro" id="IPR037121">
    <property type="entry name" value="Ribosomal_bL25_C"/>
</dbReference>
<evidence type="ECO:0000259" key="8">
    <source>
        <dbReference type="Pfam" id="PF14693"/>
    </source>
</evidence>
<feature type="compositionally biased region" description="Acidic residues" evidence="6">
    <location>
        <begin position="189"/>
        <end position="198"/>
    </location>
</feature>
<comment type="function">
    <text evidence="5">This is one of the proteins that binds to the 5S RNA in the ribosome where it forms part of the central protuberance.</text>
</comment>
<dbReference type="PANTHER" id="PTHR33284:SF1">
    <property type="entry name" value="RIBOSOMAL PROTEIN L25_GLN-TRNA SYNTHETASE, ANTI-CODON-BINDING DOMAIN-CONTAINING PROTEIN"/>
    <property type="match status" value="1"/>
</dbReference>
<dbReference type="eggNOG" id="COG1825">
    <property type="taxonomic scope" value="Bacteria"/>
</dbReference>
<dbReference type="RefSeq" id="WP_014432748.1">
    <property type="nucleotide sequence ID" value="NC_017079.1"/>
</dbReference>
<dbReference type="CDD" id="cd00495">
    <property type="entry name" value="Ribosomal_L25_TL5_CTC"/>
    <property type="match status" value="1"/>
</dbReference>
<dbReference type="InterPro" id="IPR011035">
    <property type="entry name" value="Ribosomal_bL25/Gln-tRNA_synth"/>
</dbReference>
<feature type="domain" description="Large ribosomal subunit protein bL25 beta" evidence="8">
    <location>
        <begin position="102"/>
        <end position="181"/>
    </location>
</feature>
<keyword evidence="2 5" id="KW-0694">RNA-binding</keyword>
<dbReference type="Gene3D" id="2.170.120.20">
    <property type="entry name" value="Ribosomal protein L25, beta domain"/>
    <property type="match status" value="1"/>
</dbReference>
<keyword evidence="4 5" id="KW-0687">Ribonucleoprotein</keyword>
<sequence length="214" mass="23280">MSNLNLSAEPRTVFGRKTNQLRRQGWVPVVVYGTVAEPLSLQVTARDLERTLHAGGASQVVTLSVTGGGVHNILIKNIQREPVSHALLHADFYAVNMNEKQRVAVPVVATGKPSGMAAGLMLFQAHETVHIEALPADIPAEIEVDITPLTLEHPIHVRDLPSIQGVTYLDDPDEVIFSLMMTRAAEAELAEAEVETAAEPEVVKKGKQTEEEEE</sequence>
<dbReference type="OrthoDB" id="9790002at2"/>
<evidence type="ECO:0000259" key="7">
    <source>
        <dbReference type="Pfam" id="PF01386"/>
    </source>
</evidence>
<dbReference type="InterPro" id="IPR020057">
    <property type="entry name" value="Ribosomal_bL25_b-dom"/>
</dbReference>
<feature type="domain" description="Large ribosomal subunit protein bL25 L25" evidence="7">
    <location>
        <begin position="6"/>
        <end position="92"/>
    </location>
</feature>
<keyword evidence="3 5" id="KW-0689">Ribosomal protein</keyword>
<feature type="compositionally biased region" description="Basic and acidic residues" evidence="6">
    <location>
        <begin position="201"/>
        <end position="214"/>
    </location>
</feature>
<comment type="similarity">
    <text evidence="5">Belongs to the bacterial ribosomal protein bL25 family. CTC subfamily.</text>
</comment>
<protein>
    <recommendedName>
        <fullName evidence="5">Large ribosomal subunit protein bL25</fullName>
    </recommendedName>
    <alternativeName>
        <fullName evidence="5">General stress protein CTC</fullName>
    </alternativeName>
</protein>
<keyword evidence="10" id="KW-1185">Reference proteome</keyword>
<feature type="region of interest" description="Disordered" evidence="6">
    <location>
        <begin position="189"/>
        <end position="214"/>
    </location>
</feature>
<reference evidence="9 10" key="1">
    <citation type="submission" date="2012-02" db="EMBL/GenBank/DDBJ databases">
        <title>Complete genome sequence of Caldilinea aerophila DSM 14535 (= NBRC 102666).</title>
        <authorList>
            <person name="Oguchi A."/>
            <person name="Hosoyama A."/>
            <person name="Sekine M."/>
            <person name="Fukai R."/>
            <person name="Kato Y."/>
            <person name="Nakamura S."/>
            <person name="Hanada S."/>
            <person name="Yamazaki S."/>
            <person name="Fujita N."/>
        </authorList>
    </citation>
    <scope>NUCLEOTIDE SEQUENCE [LARGE SCALE GENOMIC DNA]</scope>
    <source>
        <strain evidence="10">DSM 14535 / JCM 11387 / NBRC 104270 / STL-6-O1</strain>
    </source>
</reference>
<dbReference type="InterPro" id="IPR020056">
    <property type="entry name" value="Rbsml_bL25/Gln-tRNA_synth_N"/>
</dbReference>
<dbReference type="HAMAP" id="MF_01334">
    <property type="entry name" value="Ribosomal_bL25_CTC"/>
    <property type="match status" value="1"/>
</dbReference>
<dbReference type="Proteomes" id="UP000007880">
    <property type="component" value="Chromosome"/>
</dbReference>
<dbReference type="InterPro" id="IPR001021">
    <property type="entry name" value="Ribosomal_bL25_long"/>
</dbReference>
<dbReference type="InterPro" id="IPR020930">
    <property type="entry name" value="Ribosomal_uL5_bac-type"/>
</dbReference>
<evidence type="ECO:0000256" key="1">
    <source>
        <dbReference type="ARBA" id="ARBA00022730"/>
    </source>
</evidence>
<evidence type="ECO:0000313" key="10">
    <source>
        <dbReference type="Proteomes" id="UP000007880"/>
    </source>
</evidence>
<dbReference type="EMBL" id="AP012337">
    <property type="protein sequence ID" value="BAL99509.1"/>
    <property type="molecule type" value="Genomic_DNA"/>
</dbReference>
<dbReference type="SUPFAM" id="SSF50715">
    <property type="entry name" value="Ribosomal protein L25-like"/>
    <property type="match status" value="1"/>
</dbReference>
<dbReference type="Gene3D" id="2.40.240.10">
    <property type="entry name" value="Ribosomal Protein L25, Chain P"/>
    <property type="match status" value="1"/>
</dbReference>
<dbReference type="GO" id="GO:0006412">
    <property type="term" value="P:translation"/>
    <property type="evidence" value="ECO:0007669"/>
    <property type="project" value="UniProtKB-UniRule"/>
</dbReference>
<evidence type="ECO:0000256" key="6">
    <source>
        <dbReference type="SAM" id="MobiDB-lite"/>
    </source>
</evidence>
<dbReference type="GO" id="GO:0022625">
    <property type="term" value="C:cytosolic large ribosomal subunit"/>
    <property type="evidence" value="ECO:0007669"/>
    <property type="project" value="TreeGrafter"/>
</dbReference>
<dbReference type="GO" id="GO:0003735">
    <property type="term" value="F:structural constituent of ribosome"/>
    <property type="evidence" value="ECO:0007669"/>
    <property type="project" value="InterPro"/>
</dbReference>
<dbReference type="PANTHER" id="PTHR33284">
    <property type="entry name" value="RIBOSOMAL PROTEIN L25/GLN-TRNA SYNTHETASE, ANTI-CODON-BINDING DOMAIN-CONTAINING PROTEIN"/>
    <property type="match status" value="1"/>
</dbReference>
<dbReference type="NCBIfam" id="TIGR00731">
    <property type="entry name" value="bL25_bact_ctc"/>
    <property type="match status" value="1"/>
</dbReference>
<gene>
    <name evidence="5 9" type="primary">rplY</name>
    <name evidence="5" type="synonym">ctc</name>
    <name evidence="9" type="ordered locus">CLDAP_14700</name>
</gene>
<evidence type="ECO:0000256" key="5">
    <source>
        <dbReference type="HAMAP-Rule" id="MF_01334"/>
    </source>
</evidence>
<dbReference type="GO" id="GO:0008097">
    <property type="term" value="F:5S rRNA binding"/>
    <property type="evidence" value="ECO:0007669"/>
    <property type="project" value="InterPro"/>
</dbReference>